<dbReference type="RefSeq" id="WP_039189915.1">
    <property type="nucleotide sequence ID" value="NZ_JRFJ01000001.1"/>
</dbReference>
<organism evidence="1 2">
    <name type="scientific">Aureimonas altamirensis</name>
    <dbReference type="NCBI Taxonomy" id="370622"/>
    <lineage>
        <taxon>Bacteria</taxon>
        <taxon>Pseudomonadati</taxon>
        <taxon>Pseudomonadota</taxon>
        <taxon>Alphaproteobacteria</taxon>
        <taxon>Hyphomicrobiales</taxon>
        <taxon>Aurantimonadaceae</taxon>
        <taxon>Aureimonas</taxon>
    </lineage>
</organism>
<reference evidence="1 2" key="1">
    <citation type="submission" date="2014-09" db="EMBL/GenBank/DDBJ databases">
        <title>Isolation and characterization of Aurantimonas altamirensis ON-56566 from clinical sample following a dog bite.</title>
        <authorList>
            <person name="Eshaghi A."/>
            <person name="Li A."/>
            <person name="Shahinas D."/>
            <person name="Bahn P."/>
            <person name="Kus J.V."/>
            <person name="Patel S.N."/>
        </authorList>
    </citation>
    <scope>NUCLEOTIDE SEQUENCE [LARGE SCALE GENOMIC DNA]</scope>
    <source>
        <strain evidence="1 2">ON-56566</strain>
    </source>
</reference>
<sequence length="131" mass="14184">MTWDAALARADAATAAYFDTQAFVAVAMTKPARQVNAADIDDPSRPAFTFMGSLDLAPEFSAFATANRPNANDRNMRQVTRICLTALSSAWPWMLRQGDRIRSADALYVVAAAPESDGSARVALWLNKVST</sequence>
<gene>
    <name evidence="1" type="ORF">LA66_06995</name>
</gene>
<dbReference type="OrthoDB" id="8403514at2"/>
<dbReference type="EMBL" id="JRFJ01000001">
    <property type="protein sequence ID" value="KHJ56300.1"/>
    <property type="molecule type" value="Genomic_DNA"/>
</dbReference>
<dbReference type="AlphaFoldDB" id="A0A0B1QBV2"/>
<evidence type="ECO:0000313" key="1">
    <source>
        <dbReference type="EMBL" id="KHJ56300.1"/>
    </source>
</evidence>
<comment type="caution">
    <text evidence="1">The sequence shown here is derived from an EMBL/GenBank/DDBJ whole genome shotgun (WGS) entry which is preliminary data.</text>
</comment>
<evidence type="ECO:0000313" key="2">
    <source>
        <dbReference type="Proteomes" id="UP000030826"/>
    </source>
</evidence>
<name>A0A0B1QBV2_9HYPH</name>
<protein>
    <submittedName>
        <fullName evidence="1">Uncharacterized protein</fullName>
    </submittedName>
</protein>
<dbReference type="STRING" id="370622.LA66_06995"/>
<proteinExistence type="predicted"/>
<accession>A0A0B1QBV2</accession>
<dbReference type="Proteomes" id="UP000030826">
    <property type="component" value="Unassembled WGS sequence"/>
</dbReference>